<evidence type="ECO:0000313" key="2">
    <source>
        <dbReference type="EMBL" id="KAL1611902.1"/>
    </source>
</evidence>
<feature type="region of interest" description="Disordered" evidence="1">
    <location>
        <begin position="47"/>
        <end position="68"/>
    </location>
</feature>
<accession>A0ABR3S5I8</accession>
<comment type="caution">
    <text evidence="2">The sequence shown here is derived from an EMBL/GenBank/DDBJ whole genome shotgun (WGS) entry which is preliminary data.</text>
</comment>
<protein>
    <submittedName>
        <fullName evidence="2">Uncharacterized protein</fullName>
    </submittedName>
</protein>
<name>A0ABR3S5I8_9PLEO</name>
<dbReference type="EMBL" id="JAKJXO020000001">
    <property type="protein sequence ID" value="KAL1611902.1"/>
    <property type="molecule type" value="Genomic_DNA"/>
</dbReference>
<evidence type="ECO:0000313" key="3">
    <source>
        <dbReference type="Proteomes" id="UP001521785"/>
    </source>
</evidence>
<organism evidence="2 3">
    <name type="scientific">Paraconiothyrium brasiliense</name>
    <dbReference type="NCBI Taxonomy" id="300254"/>
    <lineage>
        <taxon>Eukaryota</taxon>
        <taxon>Fungi</taxon>
        <taxon>Dikarya</taxon>
        <taxon>Ascomycota</taxon>
        <taxon>Pezizomycotina</taxon>
        <taxon>Dothideomycetes</taxon>
        <taxon>Pleosporomycetidae</taxon>
        <taxon>Pleosporales</taxon>
        <taxon>Massarineae</taxon>
        <taxon>Didymosphaeriaceae</taxon>
        <taxon>Paraconiothyrium</taxon>
    </lineage>
</organism>
<proteinExistence type="predicted"/>
<sequence>MASNNMVISDLIIEKTRRYKPDLIGELTNGMRTISLELLAPLMSPSVSTPSVAGSSTSTTTSDSISVPDKMHSPQTLQYLGFSPNVAKYLFGRLEQRMQDTVEDAEILSFVKDYVRYKCDNIEDTSDDWETAMDSVGVHGRMRDALLDPKHASIRGIQPLSYWLCEMLETNYDALIDMPDTILRHVEPNHPNIRGGGFEVDYAVPATPGGHINLFKSVALKYARQVIAEDGTIDLVVLQSHSPTDFAHRGGLYFTHQLWVATHYSKLIEDACPVCDRRTVEISVPLDHLRKEKMLELDFGETWKRLIFYSRRGAMYPKDVSRLRSDHNVLHGPVAHSANISISKMKSPEEVQKKHMLWEFPKEQKGNLGKQHVWLNEGAVERLSEVVRGKVWLSKPEDGYALVKSPWEG</sequence>
<gene>
    <name evidence="2" type="ORF">SLS60_000124</name>
</gene>
<dbReference type="Proteomes" id="UP001521785">
    <property type="component" value="Unassembled WGS sequence"/>
</dbReference>
<keyword evidence="3" id="KW-1185">Reference proteome</keyword>
<evidence type="ECO:0000256" key="1">
    <source>
        <dbReference type="SAM" id="MobiDB-lite"/>
    </source>
</evidence>
<reference evidence="2 3" key="1">
    <citation type="submission" date="2024-02" db="EMBL/GenBank/DDBJ databases">
        <title>De novo assembly and annotation of 12 fungi associated with fruit tree decline syndrome in Ontario, Canada.</title>
        <authorList>
            <person name="Sulman M."/>
            <person name="Ellouze W."/>
            <person name="Ilyukhin E."/>
        </authorList>
    </citation>
    <scope>NUCLEOTIDE SEQUENCE [LARGE SCALE GENOMIC DNA]</scope>
    <source>
        <strain evidence="2 3">M42-189</strain>
    </source>
</reference>